<evidence type="ECO:0000256" key="1">
    <source>
        <dbReference type="ARBA" id="ARBA00022679"/>
    </source>
</evidence>
<dbReference type="InterPro" id="IPR034733">
    <property type="entry name" value="AcCoA_carboxyl_beta"/>
</dbReference>
<protein>
    <submittedName>
        <fullName evidence="3">Acetyl-coenzyme A carboxylase carboxyl transferase subunit beta</fullName>
        <ecNumber evidence="3">6.4.1.2</ecNumber>
    </submittedName>
</protein>
<dbReference type="GO" id="GO:0006633">
    <property type="term" value="P:fatty acid biosynthetic process"/>
    <property type="evidence" value="ECO:0007669"/>
    <property type="project" value="InterPro"/>
</dbReference>
<keyword evidence="3" id="KW-0436">Ligase</keyword>
<dbReference type="EMBL" id="VSSQ01014639">
    <property type="protein sequence ID" value="MPM54084.1"/>
    <property type="molecule type" value="Genomic_DNA"/>
</dbReference>
<sequence>MSVEARIKQLTDADSFRQIDANLRSVDMLKFIDSKSYADRLRENAIKTGLNEAVQCGHATLENRRFMLGIMDFSYMGASMGSVVGEKITRMIETATAEKVPAVMVTASGGARMQEGILSLMQMAKTAGALERHAEAELPYIVIMTHPTYGGVTASFATLGDVILAEPGAMIGFAGPRVIQETTNSKLPENFQTAEFLLEKGLIDRVVDRKMLRKELSLLLTFFQAPLTETES</sequence>
<evidence type="ECO:0000259" key="2">
    <source>
        <dbReference type="PROSITE" id="PS50980"/>
    </source>
</evidence>
<dbReference type="PRINTS" id="PR01070">
    <property type="entry name" value="ACCCTRFRASEB"/>
</dbReference>
<keyword evidence="1 3" id="KW-0808">Transferase</keyword>
<dbReference type="HAMAP" id="MF_01395">
    <property type="entry name" value="AcetylCoA_CT_beta"/>
    <property type="match status" value="1"/>
</dbReference>
<feature type="domain" description="CoA carboxyltransferase N-terminal" evidence="2">
    <location>
        <begin position="1"/>
        <end position="232"/>
    </location>
</feature>
<dbReference type="SUPFAM" id="SSF52096">
    <property type="entry name" value="ClpP/crotonase"/>
    <property type="match status" value="1"/>
</dbReference>
<dbReference type="GO" id="GO:2001295">
    <property type="term" value="P:malonyl-CoA biosynthetic process"/>
    <property type="evidence" value="ECO:0007669"/>
    <property type="project" value="TreeGrafter"/>
</dbReference>
<proteinExistence type="inferred from homology"/>
<dbReference type="InterPro" id="IPR029045">
    <property type="entry name" value="ClpP/crotonase-like_dom_sf"/>
</dbReference>
<reference evidence="3" key="1">
    <citation type="submission" date="2019-08" db="EMBL/GenBank/DDBJ databases">
        <authorList>
            <person name="Kucharzyk K."/>
            <person name="Murdoch R.W."/>
            <person name="Higgins S."/>
            <person name="Loffler F."/>
        </authorList>
    </citation>
    <scope>NUCLEOTIDE SEQUENCE</scope>
</reference>
<comment type="caution">
    <text evidence="3">The sequence shown here is derived from an EMBL/GenBank/DDBJ whole genome shotgun (WGS) entry which is preliminary data.</text>
</comment>
<dbReference type="Gene3D" id="3.90.226.10">
    <property type="entry name" value="2-enoyl-CoA Hydratase, Chain A, domain 1"/>
    <property type="match status" value="1"/>
</dbReference>
<dbReference type="Pfam" id="PF01039">
    <property type="entry name" value="Carboxyl_trans"/>
    <property type="match status" value="1"/>
</dbReference>
<evidence type="ECO:0000313" key="3">
    <source>
        <dbReference type="EMBL" id="MPM54084.1"/>
    </source>
</evidence>
<dbReference type="PROSITE" id="PS50980">
    <property type="entry name" value="COA_CT_NTER"/>
    <property type="match status" value="1"/>
</dbReference>
<accession>A0A645AX20</accession>
<dbReference type="PANTHER" id="PTHR42995">
    <property type="entry name" value="ACETYL-COENZYME A CARBOXYLASE CARBOXYL TRANSFERASE SUBUNIT BETA, CHLOROPLASTIC"/>
    <property type="match status" value="1"/>
</dbReference>
<gene>
    <name evidence="3" type="primary">accD_10</name>
    <name evidence="3" type="ORF">SDC9_100857</name>
</gene>
<dbReference type="NCBIfam" id="TIGR00515">
    <property type="entry name" value="accD"/>
    <property type="match status" value="1"/>
</dbReference>
<dbReference type="GO" id="GO:0003989">
    <property type="term" value="F:acetyl-CoA carboxylase activity"/>
    <property type="evidence" value="ECO:0007669"/>
    <property type="project" value="UniProtKB-EC"/>
</dbReference>
<dbReference type="GO" id="GO:0009317">
    <property type="term" value="C:acetyl-CoA carboxylase complex"/>
    <property type="evidence" value="ECO:0007669"/>
    <property type="project" value="InterPro"/>
</dbReference>
<dbReference type="GO" id="GO:0016740">
    <property type="term" value="F:transferase activity"/>
    <property type="evidence" value="ECO:0007669"/>
    <property type="project" value="UniProtKB-KW"/>
</dbReference>
<name>A0A645AX20_9ZZZZ</name>
<dbReference type="EC" id="6.4.1.2" evidence="3"/>
<dbReference type="InterPro" id="IPR000438">
    <property type="entry name" value="Acetyl_CoA_COase_Trfase_b_su"/>
</dbReference>
<dbReference type="PANTHER" id="PTHR42995:SF5">
    <property type="entry name" value="ACETYL-COENZYME A CARBOXYLASE CARBOXYL TRANSFERASE SUBUNIT BETA, CHLOROPLASTIC"/>
    <property type="match status" value="1"/>
</dbReference>
<organism evidence="3">
    <name type="scientific">bioreactor metagenome</name>
    <dbReference type="NCBI Taxonomy" id="1076179"/>
    <lineage>
        <taxon>unclassified sequences</taxon>
        <taxon>metagenomes</taxon>
        <taxon>ecological metagenomes</taxon>
    </lineage>
</organism>
<dbReference type="AlphaFoldDB" id="A0A645AX20"/>
<dbReference type="InterPro" id="IPR011762">
    <property type="entry name" value="COA_CT_N"/>
</dbReference>